<reference evidence="4" key="1">
    <citation type="journal article" date="2014" name="Nat. Commun.">
        <title>Genome sequence of mungbean and insights into evolution within Vigna species.</title>
        <authorList>
            <person name="Kang Y.J."/>
            <person name="Kim S.K."/>
            <person name="Kim M.Y."/>
            <person name="Lestari P."/>
            <person name="Kim K.H."/>
            <person name="Ha B.K."/>
            <person name="Jun T.H."/>
            <person name="Hwang W.J."/>
            <person name="Lee T."/>
            <person name="Lee J."/>
            <person name="Shim S."/>
            <person name="Yoon M.Y."/>
            <person name="Jang Y.E."/>
            <person name="Han K.S."/>
            <person name="Taeprayoon P."/>
            <person name="Yoon N."/>
            <person name="Somta P."/>
            <person name="Tanya P."/>
            <person name="Kim K.S."/>
            <person name="Gwag J.G."/>
            <person name="Moon J.K."/>
            <person name="Lee Y.H."/>
            <person name="Park B.S."/>
            <person name="Bombarely A."/>
            <person name="Doyle J.J."/>
            <person name="Jackson S.A."/>
            <person name="Schafleitner R."/>
            <person name="Srinives P."/>
            <person name="Varshney R.K."/>
            <person name="Lee S.H."/>
        </authorList>
    </citation>
    <scope>NUCLEOTIDE SEQUENCE [LARGE SCALE GENOMIC DNA]</scope>
    <source>
        <strain evidence="4">cv. VC1973A</strain>
    </source>
</reference>
<dbReference type="RefSeq" id="XP_022643136.1">
    <property type="nucleotide sequence ID" value="XM_022787415.1"/>
</dbReference>
<keyword evidence="2" id="KW-0677">Repeat</keyword>
<dbReference type="AlphaFoldDB" id="A0A3Q0FGE4"/>
<dbReference type="KEGG" id="vra:106777550"/>
<dbReference type="OrthoDB" id="185373at2759"/>
<evidence type="ECO:0000313" key="6">
    <source>
        <dbReference type="RefSeq" id="XP_022643136.1"/>
    </source>
</evidence>
<name>A0A3Q0FGE4_VIGRR</name>
<feature type="repeat" description="PPR" evidence="3">
    <location>
        <begin position="37"/>
        <end position="71"/>
    </location>
</feature>
<evidence type="ECO:0000256" key="3">
    <source>
        <dbReference type="PROSITE-ProRule" id="PRU00708"/>
    </source>
</evidence>
<comment type="similarity">
    <text evidence="1">Belongs to the PPR family. P subfamily.</text>
</comment>
<dbReference type="FunFam" id="1.25.40.10:FF:000294">
    <property type="entry name" value="Pentatricopeptide repeat-containing protein At1g09900"/>
    <property type="match status" value="1"/>
</dbReference>
<dbReference type="PANTHER" id="PTHR47941">
    <property type="entry name" value="PENTATRICOPEPTIDE REPEAT-CONTAINING PROTEIN 3, MITOCHONDRIAL"/>
    <property type="match status" value="1"/>
</dbReference>
<accession>A0A3Q0FGE4</accession>
<gene>
    <name evidence="5 6" type="primary">LOC106777550</name>
</gene>
<evidence type="ECO:0000256" key="2">
    <source>
        <dbReference type="ARBA" id="ARBA00022737"/>
    </source>
</evidence>
<dbReference type="Proteomes" id="UP000087766">
    <property type="component" value="Chromosome 11"/>
</dbReference>
<evidence type="ECO:0000256" key="1">
    <source>
        <dbReference type="ARBA" id="ARBA00007626"/>
    </source>
</evidence>
<evidence type="ECO:0000313" key="4">
    <source>
        <dbReference type="Proteomes" id="UP000087766"/>
    </source>
</evidence>
<evidence type="ECO:0000313" key="5">
    <source>
        <dbReference type="RefSeq" id="XP_022643135.1"/>
    </source>
</evidence>
<reference evidence="5 6" key="2">
    <citation type="submission" date="2025-04" db="UniProtKB">
        <authorList>
            <consortium name="RefSeq"/>
        </authorList>
    </citation>
    <scope>IDENTIFICATION</scope>
    <source>
        <tissue evidence="5 6">Leaf</tissue>
    </source>
</reference>
<dbReference type="NCBIfam" id="TIGR00756">
    <property type="entry name" value="PPR"/>
    <property type="match status" value="3"/>
</dbReference>
<proteinExistence type="inferred from homology"/>
<dbReference type="RefSeq" id="XP_022643135.1">
    <property type="nucleotide sequence ID" value="XM_022787414.1"/>
</dbReference>
<keyword evidence="4" id="KW-1185">Reference proteome</keyword>
<protein>
    <submittedName>
        <fullName evidence="5 6">Pentatricopeptide repeat-containing protein At1g09820-like</fullName>
    </submittedName>
</protein>
<dbReference type="InterPro" id="IPR002885">
    <property type="entry name" value="PPR_rpt"/>
</dbReference>
<dbReference type="GeneID" id="106777550"/>
<dbReference type="InterPro" id="IPR011990">
    <property type="entry name" value="TPR-like_helical_dom_sf"/>
</dbReference>
<organism evidence="4 5">
    <name type="scientific">Vigna radiata var. radiata</name>
    <name type="common">Mung bean</name>
    <name type="synonym">Phaseolus aureus</name>
    <dbReference type="NCBI Taxonomy" id="3916"/>
    <lineage>
        <taxon>Eukaryota</taxon>
        <taxon>Viridiplantae</taxon>
        <taxon>Streptophyta</taxon>
        <taxon>Embryophyta</taxon>
        <taxon>Tracheophyta</taxon>
        <taxon>Spermatophyta</taxon>
        <taxon>Magnoliopsida</taxon>
        <taxon>eudicotyledons</taxon>
        <taxon>Gunneridae</taxon>
        <taxon>Pentapetalae</taxon>
        <taxon>rosids</taxon>
        <taxon>fabids</taxon>
        <taxon>Fabales</taxon>
        <taxon>Fabaceae</taxon>
        <taxon>Papilionoideae</taxon>
        <taxon>50 kb inversion clade</taxon>
        <taxon>NPAAA clade</taxon>
        <taxon>indigoferoid/millettioid clade</taxon>
        <taxon>Phaseoleae</taxon>
        <taxon>Vigna</taxon>
    </lineage>
</organism>
<dbReference type="STRING" id="3916.A0A3Q0FGE4"/>
<dbReference type="Gene3D" id="1.25.40.10">
    <property type="entry name" value="Tetratricopeptide repeat domain"/>
    <property type="match status" value="1"/>
</dbReference>
<feature type="repeat" description="PPR" evidence="3">
    <location>
        <begin position="72"/>
        <end position="102"/>
    </location>
</feature>
<dbReference type="Pfam" id="PF13041">
    <property type="entry name" value="PPR_2"/>
    <property type="match status" value="1"/>
</dbReference>
<dbReference type="Pfam" id="PF01535">
    <property type="entry name" value="PPR"/>
    <property type="match status" value="1"/>
</dbReference>
<sequence length="128" mass="14439">MVIDKFTGSVKGLCRNQNGRAAKDLLNEMLTYGLKADVITYNILIDGCCKDNESSKAEKLLGEMLNVGVEPNHITYNTLMDGYCMEGNVKAALKVMTQMEKEREVGKCCYYYNVPIKGFCRWLHKLIA</sequence>
<dbReference type="PROSITE" id="PS51375">
    <property type="entry name" value="PPR"/>
    <property type="match status" value="2"/>
</dbReference>